<gene>
    <name evidence="2" type="ORF">C476_16150</name>
</gene>
<dbReference type="AlphaFoldDB" id="M0C1K9"/>
<evidence type="ECO:0000256" key="1">
    <source>
        <dbReference type="SAM" id="MobiDB-lite"/>
    </source>
</evidence>
<dbReference type="eggNOG" id="arCOG11794">
    <property type="taxonomic scope" value="Archaea"/>
</dbReference>
<dbReference type="SUPFAM" id="SSF55874">
    <property type="entry name" value="ATPase domain of HSP90 chaperone/DNA topoisomerase II/histidine kinase"/>
    <property type="match status" value="1"/>
</dbReference>
<feature type="compositionally biased region" description="Low complexity" evidence="1">
    <location>
        <begin position="201"/>
        <end position="218"/>
    </location>
</feature>
<feature type="region of interest" description="Disordered" evidence="1">
    <location>
        <begin position="194"/>
        <end position="221"/>
    </location>
</feature>
<sequence length="270" mass="29864">MTADERVATYLIEGQLADLTDAIREVVQNGIDSSDSFRVLVNISPERSLIFDDGAGIDLESTKGRRNLSALGAGSKQRADDEAIGEWGIGKDAIITKGAVRIWSHDTELCFDYRDRRGSGPWADVSGRDSQRVDAKHPLEGLLVEIDHSEEGVPDPDSYRWRRNVRGLRKCFVYVQSRTGVSVVINGEPVDKGDPLEVAHSRSLSSRSSMKDSSPCSKSRGEGLAERSHRFWIIPVMEWRAVELTRVECSGSISVSCADRSLQVCASERR</sequence>
<name>M0C1K9_9EURY</name>
<keyword evidence="3" id="KW-1185">Reference proteome</keyword>
<dbReference type="RefSeq" id="WP_008014761.1">
    <property type="nucleotide sequence ID" value="NZ_AOIT01000066.1"/>
</dbReference>
<comment type="caution">
    <text evidence="2">The sequence shown here is derived from an EMBL/GenBank/DDBJ whole genome shotgun (WGS) entry which is preliminary data.</text>
</comment>
<dbReference type="EMBL" id="AOIT01000066">
    <property type="protein sequence ID" value="ELZ17085.1"/>
    <property type="molecule type" value="Genomic_DNA"/>
</dbReference>
<protein>
    <submittedName>
        <fullName evidence="2">Uncharacterized protein</fullName>
    </submittedName>
</protein>
<evidence type="ECO:0000313" key="3">
    <source>
        <dbReference type="Proteomes" id="UP000011615"/>
    </source>
</evidence>
<evidence type="ECO:0000313" key="2">
    <source>
        <dbReference type="EMBL" id="ELZ17085.1"/>
    </source>
</evidence>
<dbReference type="Proteomes" id="UP000011615">
    <property type="component" value="Unassembled WGS sequence"/>
</dbReference>
<accession>M0C1K9</accession>
<organism evidence="2 3">
    <name type="scientific">Natrinema limicola JCM 13563</name>
    <dbReference type="NCBI Taxonomy" id="1230457"/>
    <lineage>
        <taxon>Archaea</taxon>
        <taxon>Methanobacteriati</taxon>
        <taxon>Methanobacteriota</taxon>
        <taxon>Stenosarchaea group</taxon>
        <taxon>Halobacteria</taxon>
        <taxon>Halobacteriales</taxon>
        <taxon>Natrialbaceae</taxon>
        <taxon>Natrinema</taxon>
    </lineage>
</organism>
<dbReference type="InterPro" id="IPR036890">
    <property type="entry name" value="HATPase_C_sf"/>
</dbReference>
<reference evidence="2 3" key="1">
    <citation type="journal article" date="2014" name="PLoS Genet.">
        <title>Phylogenetically driven sequencing of extremely halophilic archaea reveals strategies for static and dynamic osmo-response.</title>
        <authorList>
            <person name="Becker E.A."/>
            <person name="Seitzer P.M."/>
            <person name="Tritt A."/>
            <person name="Larsen D."/>
            <person name="Krusor M."/>
            <person name="Yao A.I."/>
            <person name="Wu D."/>
            <person name="Madern D."/>
            <person name="Eisen J.A."/>
            <person name="Darling A.E."/>
            <person name="Facciotti M.T."/>
        </authorList>
    </citation>
    <scope>NUCLEOTIDE SEQUENCE [LARGE SCALE GENOMIC DNA]</scope>
    <source>
        <strain evidence="2 3">JCM 13563</strain>
    </source>
</reference>
<proteinExistence type="predicted"/>